<evidence type="ECO:0000313" key="2">
    <source>
        <dbReference type="Proteomes" id="UP000553632"/>
    </source>
</evidence>
<sequence length="150" mass="16200">EGVFVVVVDQLVRLQCCGDAAAVDFVDGAMGMGEELGLRSRIPDQHGIHIRILAPDGRSGWSFWCLAGFATIGGRRPESEGLCGSGNGYSGSGDSYGRWYVGFMQAAGASLFTLLTTSPHTFFERYLLIITAEDELLGYFSNLALNDNHE</sequence>
<accession>A0A7J6SM89</accession>
<protein>
    <submittedName>
        <fullName evidence="1">Uncharacterized protein</fullName>
    </submittedName>
</protein>
<proteinExistence type="predicted"/>
<comment type="caution">
    <text evidence="1">The sequence shown here is derived from an EMBL/GenBank/DDBJ whole genome shotgun (WGS) entry which is preliminary data.</text>
</comment>
<evidence type="ECO:0000313" key="1">
    <source>
        <dbReference type="EMBL" id="KAF4734044.1"/>
    </source>
</evidence>
<dbReference type="Proteomes" id="UP000553632">
    <property type="component" value="Unassembled WGS sequence"/>
</dbReference>
<feature type="non-terminal residue" evidence="1">
    <location>
        <position position="1"/>
    </location>
</feature>
<gene>
    <name evidence="1" type="ORF">FOZ63_006730</name>
</gene>
<dbReference type="EMBL" id="JABANO010017114">
    <property type="protein sequence ID" value="KAF4734044.1"/>
    <property type="molecule type" value="Genomic_DNA"/>
</dbReference>
<reference evidence="1 2" key="1">
    <citation type="submission" date="2020-04" db="EMBL/GenBank/DDBJ databases">
        <title>Perkinsus olseni comparative genomics.</title>
        <authorList>
            <person name="Bogema D.R."/>
        </authorList>
    </citation>
    <scope>NUCLEOTIDE SEQUENCE [LARGE SCALE GENOMIC DNA]</scope>
    <source>
        <strain evidence="1 2">ATCC PRA-207</strain>
    </source>
</reference>
<keyword evidence="2" id="KW-1185">Reference proteome</keyword>
<feature type="non-terminal residue" evidence="1">
    <location>
        <position position="150"/>
    </location>
</feature>
<name>A0A7J6SM89_PEROL</name>
<organism evidence="1 2">
    <name type="scientific">Perkinsus olseni</name>
    <name type="common">Perkinsus atlanticus</name>
    <dbReference type="NCBI Taxonomy" id="32597"/>
    <lineage>
        <taxon>Eukaryota</taxon>
        <taxon>Sar</taxon>
        <taxon>Alveolata</taxon>
        <taxon>Perkinsozoa</taxon>
        <taxon>Perkinsea</taxon>
        <taxon>Perkinsida</taxon>
        <taxon>Perkinsidae</taxon>
        <taxon>Perkinsus</taxon>
    </lineage>
</organism>
<dbReference type="AlphaFoldDB" id="A0A7J6SM89"/>